<reference evidence="7" key="1">
    <citation type="submission" date="2021-01" db="EMBL/GenBank/DDBJ databases">
        <authorList>
            <person name="Corre E."/>
            <person name="Pelletier E."/>
            <person name="Niang G."/>
            <person name="Scheremetjew M."/>
            <person name="Finn R."/>
            <person name="Kale V."/>
            <person name="Holt S."/>
            <person name="Cochrane G."/>
            <person name="Meng A."/>
            <person name="Brown T."/>
            <person name="Cohen L."/>
        </authorList>
    </citation>
    <scope>NUCLEOTIDE SEQUENCE</scope>
    <source>
        <strain evidence="7">CCMP645</strain>
    </source>
</reference>
<dbReference type="AlphaFoldDB" id="A0A7S4BPX5"/>
<feature type="compositionally biased region" description="Basic and acidic residues" evidence="5">
    <location>
        <begin position="431"/>
        <end position="449"/>
    </location>
</feature>
<name>A0A7S4BPX5_CHRCT</name>
<dbReference type="InterPro" id="IPR017907">
    <property type="entry name" value="Znf_RING_CS"/>
</dbReference>
<evidence type="ECO:0000256" key="2">
    <source>
        <dbReference type="ARBA" id="ARBA00022771"/>
    </source>
</evidence>
<dbReference type="EMBL" id="HBIZ01040066">
    <property type="protein sequence ID" value="CAE0772973.1"/>
    <property type="molecule type" value="Transcribed_RNA"/>
</dbReference>
<proteinExistence type="predicted"/>
<feature type="region of interest" description="Disordered" evidence="5">
    <location>
        <begin position="431"/>
        <end position="456"/>
    </location>
</feature>
<accession>A0A7S4BPX5</accession>
<evidence type="ECO:0000256" key="3">
    <source>
        <dbReference type="ARBA" id="ARBA00022833"/>
    </source>
</evidence>
<evidence type="ECO:0000259" key="6">
    <source>
        <dbReference type="PROSITE" id="PS50089"/>
    </source>
</evidence>
<dbReference type="SMART" id="SM00184">
    <property type="entry name" value="RING"/>
    <property type="match status" value="1"/>
</dbReference>
<dbReference type="GO" id="GO:0008270">
    <property type="term" value="F:zinc ion binding"/>
    <property type="evidence" value="ECO:0007669"/>
    <property type="project" value="UniProtKB-KW"/>
</dbReference>
<feature type="region of interest" description="Disordered" evidence="5">
    <location>
        <begin position="259"/>
        <end position="341"/>
    </location>
</feature>
<dbReference type="InterPro" id="IPR018957">
    <property type="entry name" value="Znf_C3HC4_RING-type"/>
</dbReference>
<dbReference type="Pfam" id="PF00097">
    <property type="entry name" value="zf-C3HC4"/>
    <property type="match status" value="1"/>
</dbReference>
<sequence>MTGADCMLCHLHPMAMTALDRGAAAPAAPPTRVSVDSLTLDDVLCPICLHILIRPLSLHCGHSFCALCVRPVLARRQPRCPLCRSDAGVDQNVSVNRLLAKLIGNLYPREISVRTSELVSERERAHAADLLHVGSSLAIVSWTSNARRWARASVFWMRYSWQCLNGHVSIVAHLCLLGLCMVGLVSLVSEVQHQHHIGYGYQHMAKSSEHDGHSVQPQMMLASATAMKALAISAGKGVASAFQSSGRVKAAASGALAFHGQQGEVHSTATPPSKTAPERMQPLEPVAMSGGGADEIRSDNSALGGTSGTSSTSGTSGTSGISDASSSSLVSSSKSGAFSHSTGLHVPALNETGRALPLTNETAIVTTDQLRKSSSQWARPTKASAAPAASHDVQTQEAANLELLITRLHLELDRLRVRKDLVVHKAAVLHEREGSNSSKHAETVKETSHALRRKRN</sequence>
<keyword evidence="1" id="KW-0479">Metal-binding</keyword>
<feature type="compositionally biased region" description="Low complexity" evidence="5">
    <location>
        <begin position="301"/>
        <end position="339"/>
    </location>
</feature>
<dbReference type="PROSITE" id="PS50089">
    <property type="entry name" value="ZF_RING_2"/>
    <property type="match status" value="1"/>
</dbReference>
<evidence type="ECO:0000256" key="5">
    <source>
        <dbReference type="SAM" id="MobiDB-lite"/>
    </source>
</evidence>
<feature type="domain" description="RING-type" evidence="6">
    <location>
        <begin position="45"/>
        <end position="84"/>
    </location>
</feature>
<feature type="region of interest" description="Disordered" evidence="5">
    <location>
        <begin position="370"/>
        <end position="391"/>
    </location>
</feature>
<keyword evidence="3" id="KW-0862">Zinc</keyword>
<gene>
    <name evidence="7" type="ORF">PCAR00345_LOCUS25585</name>
</gene>
<dbReference type="InterPro" id="IPR013083">
    <property type="entry name" value="Znf_RING/FYVE/PHD"/>
</dbReference>
<dbReference type="PANTHER" id="PTHR23327">
    <property type="entry name" value="RING FINGER PROTEIN 127"/>
    <property type="match status" value="1"/>
</dbReference>
<dbReference type="PROSITE" id="PS00518">
    <property type="entry name" value="ZF_RING_1"/>
    <property type="match status" value="1"/>
</dbReference>
<organism evidence="7">
    <name type="scientific">Chrysotila carterae</name>
    <name type="common">Marine alga</name>
    <name type="synonym">Syracosphaera carterae</name>
    <dbReference type="NCBI Taxonomy" id="13221"/>
    <lineage>
        <taxon>Eukaryota</taxon>
        <taxon>Haptista</taxon>
        <taxon>Haptophyta</taxon>
        <taxon>Prymnesiophyceae</taxon>
        <taxon>Isochrysidales</taxon>
        <taxon>Isochrysidaceae</taxon>
        <taxon>Chrysotila</taxon>
    </lineage>
</organism>
<evidence type="ECO:0000256" key="1">
    <source>
        <dbReference type="ARBA" id="ARBA00022723"/>
    </source>
</evidence>
<dbReference type="Gene3D" id="3.30.40.10">
    <property type="entry name" value="Zinc/RING finger domain, C3HC4 (zinc finger)"/>
    <property type="match status" value="1"/>
</dbReference>
<evidence type="ECO:0000313" key="7">
    <source>
        <dbReference type="EMBL" id="CAE0772973.1"/>
    </source>
</evidence>
<protein>
    <recommendedName>
        <fullName evidence="6">RING-type domain-containing protein</fullName>
    </recommendedName>
</protein>
<keyword evidence="2 4" id="KW-0863">Zinc-finger</keyword>
<feature type="compositionally biased region" description="Polar residues" evidence="5">
    <location>
        <begin position="264"/>
        <end position="273"/>
    </location>
</feature>
<dbReference type="SUPFAM" id="SSF57850">
    <property type="entry name" value="RING/U-box"/>
    <property type="match status" value="1"/>
</dbReference>
<dbReference type="InterPro" id="IPR001841">
    <property type="entry name" value="Znf_RING"/>
</dbReference>
<evidence type="ECO:0000256" key="4">
    <source>
        <dbReference type="PROSITE-ProRule" id="PRU00175"/>
    </source>
</evidence>